<keyword evidence="2" id="KW-1185">Reference proteome</keyword>
<dbReference type="Pfam" id="PF05069">
    <property type="entry name" value="Phage_tail_S"/>
    <property type="match status" value="1"/>
</dbReference>
<accession>A0A1E2V891</accession>
<dbReference type="OrthoDB" id="2081253at2"/>
<reference evidence="1 2" key="1">
    <citation type="submission" date="2016-08" db="EMBL/GenBank/DDBJ databases">
        <authorList>
            <person name="Seilhamer J.J."/>
        </authorList>
    </citation>
    <scope>NUCLEOTIDE SEQUENCE [LARGE SCALE GENOMIC DNA]</scope>
    <source>
        <strain evidence="1 2">PH27A</strain>
    </source>
</reference>
<organism evidence="1 2">
    <name type="scientific">Terasakiispira papahanaumokuakeensis</name>
    <dbReference type="NCBI Taxonomy" id="197479"/>
    <lineage>
        <taxon>Bacteria</taxon>
        <taxon>Pseudomonadati</taxon>
        <taxon>Pseudomonadota</taxon>
        <taxon>Gammaproteobacteria</taxon>
        <taxon>Oceanospirillales</taxon>
        <taxon>Terasakiispira</taxon>
    </lineage>
</organism>
<dbReference type="RefSeq" id="WP_068997646.1">
    <property type="nucleotide sequence ID" value="NZ_MDTQ01000001.1"/>
</dbReference>
<evidence type="ECO:0000313" key="1">
    <source>
        <dbReference type="EMBL" id="ODC03230.1"/>
    </source>
</evidence>
<dbReference type="InterPro" id="IPR006522">
    <property type="entry name" value="Phage_virion_morphogenesis"/>
</dbReference>
<dbReference type="AlphaFoldDB" id="A0A1E2V891"/>
<dbReference type="Proteomes" id="UP000094291">
    <property type="component" value="Unassembled WGS sequence"/>
</dbReference>
<dbReference type="NCBIfam" id="TIGR01635">
    <property type="entry name" value="tail_comp_S"/>
    <property type="match status" value="1"/>
</dbReference>
<evidence type="ECO:0000313" key="2">
    <source>
        <dbReference type="Proteomes" id="UP000094291"/>
    </source>
</evidence>
<sequence>MIEINVTDDAVLQALQEAQQRSDNLEPAYKSIGEMLVVSTQQRFRDKKDPEGHPWAELSDVTIFRKGHARQLEGESRQLARQIVYEVDRKGVEVGSPLEYAAMMHFGGKKAEFSHLWGDIPARTFVGVSADDRDRIIEILQDLLAG</sequence>
<gene>
    <name evidence="1" type="ORF">BFW38_06420</name>
</gene>
<name>A0A1E2V891_9GAMM</name>
<protein>
    <submittedName>
        <fullName evidence="1">Phage virion morphogenesis protein</fullName>
    </submittedName>
</protein>
<dbReference type="EMBL" id="MDTQ01000001">
    <property type="protein sequence ID" value="ODC03230.1"/>
    <property type="molecule type" value="Genomic_DNA"/>
</dbReference>
<dbReference type="STRING" id="197479.BFW38_06420"/>
<comment type="caution">
    <text evidence="1">The sequence shown here is derived from an EMBL/GenBank/DDBJ whole genome shotgun (WGS) entry which is preliminary data.</text>
</comment>
<proteinExistence type="predicted"/>